<keyword evidence="6" id="KW-1185">Reference proteome</keyword>
<dbReference type="Pfam" id="PF20014">
    <property type="entry name" value="GAP1-M"/>
    <property type="match status" value="1"/>
</dbReference>
<feature type="transmembrane region" description="Helical" evidence="2">
    <location>
        <begin position="762"/>
        <end position="785"/>
    </location>
</feature>
<evidence type="ECO:0008006" key="7">
    <source>
        <dbReference type="Google" id="ProtNLM"/>
    </source>
</evidence>
<keyword evidence="2" id="KW-1133">Transmembrane helix</keyword>
<name>A0A1X7HNQ7_9BACL</name>
<dbReference type="InterPro" id="IPR045402">
    <property type="entry name" value="GAP1-N2"/>
</dbReference>
<gene>
    <name evidence="5" type="ORF">SAMN05661091_4889</name>
</gene>
<evidence type="ECO:0000259" key="3">
    <source>
        <dbReference type="Pfam" id="PF20013"/>
    </source>
</evidence>
<dbReference type="Proteomes" id="UP000192940">
    <property type="component" value="Chromosome I"/>
</dbReference>
<keyword evidence="2" id="KW-0812">Transmembrane</keyword>
<accession>A0A1X7HNQ7</accession>
<sequence>MTANGSSRIQQQMYTRERSGIFRPNEGFDTIAKSAGLDAGFIKKVLHPFCVYDAPAELVSQGEKGEARYPQALHLFHADTGQLVLGRSIYQAADFTGLRSAFFTHNYIIPVERAAAVKDYPGLLRTAFASSYDIEQGMELPELEQLPAEAEVDHPASPSALLASLGIDEKMFKQLLFAVMSSIVTRRKVFVALDVEVEALTECAIQLASVLYGSLPYAYRRALGLLTYSKDPQSRKGIHLTFVERGSLRPNDRQIDKDYTFDLASRRVTNVDIDLAKQPYLNFAWNNLSLPERAEAFYDFAEQLLQGMDSQQYTAIVSCHELAVLYQIEGGDASLYMQNRNIVLRSMLGYLEPVGAALAKPRLQKLFRDCFDREYERVQQGQAPDPDIVKCFIEYEAIAGGTAGLGSDLLGYLIRSLYEASKEKNREWMEAYYDLIEGSGRVSQTFFAALLRGGKTISLFFPFMQRKFQKATRAEEVVNLAFHWSSQYPILLDTNEFIDLATGQLMEKLRREVEPVSAVNTVLDMIDRLFEEKSHSASEPMLSFLKLLSYEANVFLLTELELEQVHKDAFLQIDFLAYPDEVRQWATRFPPHVESNAAVMLSAYRWFHDEDPDELLFDGLSPAEMDRLQKLGRRWLQDDLGQANFGRLVLAFYRGIDSGMIEYGSLLHYLQQHASDKETVYKFINWSKNKRFFLKGKKLAPGYASALVAYFKKYDRDAFKHRMNRKLYFDKAGPPLQAVYDTARRELSPPLVRWLHRNRKPLVWLMAIILVGGGITGGMAAFGIFDRDDPVVTGMPGTKPAPPQQAAEKQEPQVYARLTEDVADGELKPQTELVFEFGTEAECAAFQTDTITLKLMDGKAQSYTDFKVQYLCSEGSGASDDEGRSDAGLSDRAQDTGAGTEEPPSVKGQAGDAEPQTELDGNGDQTPAGNSSENPSGNSVGTDKTAADDTTQGEAPSPSGGTDADNAQDTIEPTRKQIYYAIVSLSEEVAVDHISEVLVNEKMVKYIKK</sequence>
<dbReference type="AlphaFoldDB" id="A0A1X7HNQ7"/>
<evidence type="ECO:0000256" key="2">
    <source>
        <dbReference type="SAM" id="Phobius"/>
    </source>
</evidence>
<reference evidence="5 6" key="1">
    <citation type="submission" date="2017-04" db="EMBL/GenBank/DDBJ databases">
        <authorList>
            <person name="Afonso C.L."/>
            <person name="Miller P.J."/>
            <person name="Scott M.A."/>
            <person name="Spackman E."/>
            <person name="Goraichik I."/>
            <person name="Dimitrov K.M."/>
            <person name="Suarez D.L."/>
            <person name="Swayne D.E."/>
        </authorList>
    </citation>
    <scope>NUCLEOTIDE SEQUENCE [LARGE SCALE GENOMIC DNA]</scope>
    <source>
        <strain evidence="5 6">N3/975</strain>
    </source>
</reference>
<feature type="domain" description="GTPase-associated protein 1 middle" evidence="4">
    <location>
        <begin position="161"/>
        <end position="264"/>
    </location>
</feature>
<evidence type="ECO:0000259" key="4">
    <source>
        <dbReference type="Pfam" id="PF20014"/>
    </source>
</evidence>
<evidence type="ECO:0000313" key="5">
    <source>
        <dbReference type="EMBL" id="SMF90090.1"/>
    </source>
</evidence>
<keyword evidence="2" id="KW-0472">Membrane</keyword>
<feature type="region of interest" description="Disordered" evidence="1">
    <location>
        <begin position="876"/>
        <end position="971"/>
    </location>
</feature>
<dbReference type="InterPro" id="IPR045401">
    <property type="entry name" value="GAP1-M"/>
</dbReference>
<dbReference type="EMBL" id="LT840184">
    <property type="protein sequence ID" value="SMF90090.1"/>
    <property type="molecule type" value="Genomic_DNA"/>
</dbReference>
<feature type="domain" description="GTPase-associated protein 1 N-terminal" evidence="3">
    <location>
        <begin position="8"/>
        <end position="145"/>
    </location>
</feature>
<dbReference type="STRING" id="1313296.SAMN05661091_4889"/>
<dbReference type="RefSeq" id="WP_244562826.1">
    <property type="nucleotide sequence ID" value="NZ_LT840184.1"/>
</dbReference>
<evidence type="ECO:0000313" key="6">
    <source>
        <dbReference type="Proteomes" id="UP000192940"/>
    </source>
</evidence>
<organism evidence="5 6">
    <name type="scientific">Paenibacillus uliginis N3/975</name>
    <dbReference type="NCBI Taxonomy" id="1313296"/>
    <lineage>
        <taxon>Bacteria</taxon>
        <taxon>Bacillati</taxon>
        <taxon>Bacillota</taxon>
        <taxon>Bacilli</taxon>
        <taxon>Bacillales</taxon>
        <taxon>Paenibacillaceae</taxon>
        <taxon>Paenibacillus</taxon>
    </lineage>
</organism>
<proteinExistence type="predicted"/>
<protein>
    <recommendedName>
        <fullName evidence="7">Glycosyltransferase</fullName>
    </recommendedName>
</protein>
<evidence type="ECO:0000256" key="1">
    <source>
        <dbReference type="SAM" id="MobiDB-lite"/>
    </source>
</evidence>
<dbReference type="Pfam" id="PF20013">
    <property type="entry name" value="GAP1-N2"/>
    <property type="match status" value="1"/>
</dbReference>
<feature type="compositionally biased region" description="Polar residues" evidence="1">
    <location>
        <begin position="923"/>
        <end position="954"/>
    </location>
</feature>